<dbReference type="PIRSF" id="PIRSF034110">
    <property type="entry name" value="DUF1203"/>
    <property type="match status" value="1"/>
</dbReference>
<proteinExistence type="predicted"/>
<dbReference type="AlphaFoldDB" id="A0AAE3B686"/>
<organism evidence="1 2">
    <name type="scientific">Sulfitobacter geojensis</name>
    <dbReference type="NCBI Taxonomy" id="1342299"/>
    <lineage>
        <taxon>Bacteria</taxon>
        <taxon>Pseudomonadati</taxon>
        <taxon>Pseudomonadota</taxon>
        <taxon>Alphaproteobacteria</taxon>
        <taxon>Rhodobacterales</taxon>
        <taxon>Roseobacteraceae</taxon>
        <taxon>Sulfitobacter</taxon>
    </lineage>
</organism>
<gene>
    <name evidence="1" type="ORF">JQV55_10665</name>
</gene>
<sequence>MHFTALPTTAVRALQNGGTDAYALACETAISDGAGTPCRHCLTHIPKGENMLILAYRPFAKAQAYAETGPIFLCAKECTRGGGTSLPPILTTSPDYLLKGYCTQDRIVYGTGKIVTPAEIPAYVADVFTDKKVAYIHVRSARNNCYQLRIDRP</sequence>
<name>A0AAE3B686_9RHOB</name>
<dbReference type="RefSeq" id="WP_203242250.1">
    <property type="nucleotide sequence ID" value="NZ_JAFBRH010000002.1"/>
</dbReference>
<dbReference type="Pfam" id="PF06718">
    <property type="entry name" value="DUF1203"/>
    <property type="match status" value="1"/>
</dbReference>
<dbReference type="Proteomes" id="UP000732193">
    <property type="component" value="Unassembled WGS sequence"/>
</dbReference>
<comment type="caution">
    <text evidence="1">The sequence shown here is derived from an EMBL/GenBank/DDBJ whole genome shotgun (WGS) entry which is preliminary data.</text>
</comment>
<keyword evidence="2" id="KW-1185">Reference proteome</keyword>
<dbReference type="EMBL" id="JAFBRM010000002">
    <property type="protein sequence ID" value="MBM1714027.1"/>
    <property type="molecule type" value="Genomic_DNA"/>
</dbReference>
<accession>A0AAE3B686</accession>
<protein>
    <submittedName>
        <fullName evidence="1">DUF1203 domain-containing protein</fullName>
    </submittedName>
</protein>
<evidence type="ECO:0000313" key="1">
    <source>
        <dbReference type="EMBL" id="MBM1714027.1"/>
    </source>
</evidence>
<reference evidence="1 2" key="1">
    <citation type="submission" date="2021-01" db="EMBL/GenBank/DDBJ databases">
        <title>Diatom-associated Roseobacters Show Island Model of Population Structure.</title>
        <authorList>
            <person name="Qu L."/>
            <person name="Feng X."/>
            <person name="Chen Y."/>
            <person name="Li L."/>
            <person name="Wang X."/>
            <person name="Hu Z."/>
            <person name="Wang H."/>
            <person name="Luo H."/>
        </authorList>
    </citation>
    <scope>NUCLEOTIDE SEQUENCE [LARGE SCALE GENOMIC DNA]</scope>
    <source>
        <strain evidence="1 2">TR60-84</strain>
    </source>
</reference>
<evidence type="ECO:0000313" key="2">
    <source>
        <dbReference type="Proteomes" id="UP000732193"/>
    </source>
</evidence>
<dbReference type="InterPro" id="IPR009593">
    <property type="entry name" value="DUF1203"/>
</dbReference>